<feature type="compositionally biased region" description="Basic and acidic residues" evidence="13">
    <location>
        <begin position="324"/>
        <end position="346"/>
    </location>
</feature>
<comment type="subcellular location">
    <subcellularLocation>
        <location evidence="11">Endoplasmic reticulum membrane</location>
        <topology evidence="11">Multi-pass membrane protein</topology>
    </subcellularLocation>
    <subcellularLocation>
        <location evidence="1">Membrane</location>
        <topology evidence="1">Multi-pass membrane protein</topology>
    </subcellularLocation>
</comment>
<dbReference type="HAMAP" id="MF_03199">
    <property type="entry name" value="DHHC_PAT_PFA4"/>
    <property type="match status" value="1"/>
</dbReference>
<evidence type="ECO:0000256" key="8">
    <source>
        <dbReference type="ARBA" id="ARBA00023288"/>
    </source>
</evidence>
<comment type="catalytic activity">
    <reaction evidence="10 11 12">
        <text>L-cysteinyl-[protein] + hexadecanoyl-CoA = S-hexadecanoyl-L-cysteinyl-[protein] + CoA</text>
        <dbReference type="Rhea" id="RHEA:36683"/>
        <dbReference type="Rhea" id="RHEA-COMP:10131"/>
        <dbReference type="Rhea" id="RHEA-COMP:11032"/>
        <dbReference type="ChEBI" id="CHEBI:29950"/>
        <dbReference type="ChEBI" id="CHEBI:57287"/>
        <dbReference type="ChEBI" id="CHEBI:57379"/>
        <dbReference type="ChEBI" id="CHEBI:74151"/>
        <dbReference type="EC" id="2.3.1.225"/>
    </reaction>
</comment>
<feature type="region of interest" description="Disordered" evidence="13">
    <location>
        <begin position="366"/>
        <end position="408"/>
    </location>
</feature>
<feature type="transmembrane region" description="Helical" evidence="11 12">
    <location>
        <begin position="34"/>
        <end position="55"/>
    </location>
</feature>
<keyword evidence="9 11" id="KW-0012">Acyltransferase</keyword>
<keyword evidence="4 11" id="KW-0256">Endoplasmic reticulum</keyword>
<evidence type="ECO:0000256" key="11">
    <source>
        <dbReference type="HAMAP-Rule" id="MF_03199"/>
    </source>
</evidence>
<keyword evidence="6 11" id="KW-0472">Membrane</keyword>
<evidence type="ECO:0000256" key="6">
    <source>
        <dbReference type="ARBA" id="ARBA00023136"/>
    </source>
</evidence>
<evidence type="ECO:0000256" key="3">
    <source>
        <dbReference type="ARBA" id="ARBA00022692"/>
    </source>
</evidence>
<evidence type="ECO:0000256" key="12">
    <source>
        <dbReference type="RuleBase" id="RU079119"/>
    </source>
</evidence>
<evidence type="ECO:0000256" key="4">
    <source>
        <dbReference type="ARBA" id="ARBA00022824"/>
    </source>
</evidence>
<feature type="region of interest" description="Disordered" evidence="13">
    <location>
        <begin position="319"/>
        <end position="351"/>
    </location>
</feature>
<protein>
    <recommendedName>
        <fullName evidence="11">Palmitoyltransferase PFA4</fullName>
        <ecNumber evidence="11">2.3.1.225</ecNumber>
    </recommendedName>
    <alternativeName>
        <fullName evidence="11">Protein S-acyltransferase</fullName>
        <shortName evidence="11">PAT</shortName>
    </alternativeName>
    <alternativeName>
        <fullName evidence="11">Protein fatty acyltransferase 4</fullName>
    </alternativeName>
</protein>
<dbReference type="AlphaFoldDB" id="A0A8H3YW89"/>
<evidence type="ECO:0000256" key="10">
    <source>
        <dbReference type="ARBA" id="ARBA00048048"/>
    </source>
</evidence>
<organism evidence="15 16">
    <name type="scientific">Venturia inaequalis</name>
    <name type="common">Apple scab fungus</name>
    <dbReference type="NCBI Taxonomy" id="5025"/>
    <lineage>
        <taxon>Eukaryota</taxon>
        <taxon>Fungi</taxon>
        <taxon>Dikarya</taxon>
        <taxon>Ascomycota</taxon>
        <taxon>Pezizomycotina</taxon>
        <taxon>Dothideomycetes</taxon>
        <taxon>Pleosporomycetidae</taxon>
        <taxon>Venturiales</taxon>
        <taxon>Venturiaceae</taxon>
        <taxon>Venturia</taxon>
    </lineage>
</organism>
<accession>A0A8H3YW89</accession>
<keyword evidence="2 11" id="KW-0808">Transferase</keyword>
<dbReference type="GO" id="GO:0005789">
    <property type="term" value="C:endoplasmic reticulum membrane"/>
    <property type="evidence" value="ECO:0007669"/>
    <property type="project" value="UniProtKB-SubCell"/>
</dbReference>
<dbReference type="PANTHER" id="PTHR12246">
    <property type="entry name" value="PALMITOYLTRANSFERASE ZDHHC16"/>
    <property type="match status" value="1"/>
</dbReference>
<evidence type="ECO:0000256" key="7">
    <source>
        <dbReference type="ARBA" id="ARBA00023139"/>
    </source>
</evidence>
<dbReference type="InterPro" id="IPR001594">
    <property type="entry name" value="Palmitoyltrfase_DHHC"/>
</dbReference>
<comment type="similarity">
    <text evidence="11">Belongs to the DHHC palmitoyltransferase family. PFA4 subfamily.</text>
</comment>
<dbReference type="Pfam" id="PF01529">
    <property type="entry name" value="DHHC"/>
    <property type="match status" value="1"/>
</dbReference>
<feature type="compositionally biased region" description="Basic and acidic residues" evidence="13">
    <location>
        <begin position="366"/>
        <end position="375"/>
    </location>
</feature>
<evidence type="ECO:0000259" key="14">
    <source>
        <dbReference type="Pfam" id="PF01529"/>
    </source>
</evidence>
<gene>
    <name evidence="11" type="primary">PFA4</name>
    <name evidence="15" type="ORF">BLS_003236</name>
</gene>
<comment type="function">
    <text evidence="11">Mediates the reversible addition of palmitate to target proteins, thereby regulating their membrane association and biological function.</text>
</comment>
<evidence type="ECO:0000256" key="1">
    <source>
        <dbReference type="ARBA" id="ARBA00004141"/>
    </source>
</evidence>
<evidence type="ECO:0000256" key="13">
    <source>
        <dbReference type="SAM" id="MobiDB-lite"/>
    </source>
</evidence>
<dbReference type="InterPro" id="IPR033682">
    <property type="entry name" value="PFA4"/>
</dbReference>
<dbReference type="Proteomes" id="UP000433883">
    <property type="component" value="Unassembled WGS sequence"/>
</dbReference>
<comment type="domain">
    <text evidence="11 12">The DHHC domain is required for palmitoyltransferase activity.</text>
</comment>
<evidence type="ECO:0000256" key="2">
    <source>
        <dbReference type="ARBA" id="ARBA00022679"/>
    </source>
</evidence>
<keyword evidence="3 11" id="KW-0812">Transmembrane</keyword>
<feature type="transmembrane region" description="Helical" evidence="11 12">
    <location>
        <begin position="159"/>
        <end position="178"/>
    </location>
</feature>
<proteinExistence type="inferred from homology"/>
<keyword evidence="8 11" id="KW-0449">Lipoprotein</keyword>
<keyword evidence="5 11" id="KW-1133">Transmembrane helix</keyword>
<sequence>MNDFTPDKHGPLQDPAAIDCDHSTTTIMDAYRHLAVPGVLCLISFLSFSSQYLFYHIDPEPLTREETITFNLLIAALLISYARCVLTDPGHIPHDWALNSDKPSVAGVKPRWCRKCEAVKPPRAHHCKICKRCIPKMDHHCPWTANCVSHLTFPHFLRFVGYASVAMAYLEYFLYIRLAIIWDNKDMSSNFGPTVLQLVHIFALVMANSFTLFMLSILWIRSVWSLVANQFTIENWEQERHSTLLRRARVFGGWLDGPDGSRIRIQHQEYPYDIGLWSNVVQGMGTWNIVAWFWPLATTQTIQSAIHFETNGFEDPVIGWPPPDPDRMPRSGRKYNDTKSTEHQSNYDDGDIVAFRLRQQEDLKRFNQNDSEMRKRQQFHQRYSDDPNGQSIEKDLAPGEEGEESWRNAEGERLADWGVDEDVEFYDEENIPLAELIQRRKDSGKIPMQGSRTITIIAPDHHTHANRSTQHHHTL</sequence>
<evidence type="ECO:0000313" key="15">
    <source>
        <dbReference type="EMBL" id="KAE9974213.1"/>
    </source>
</evidence>
<comment type="caution">
    <text evidence="15">The sequence shown here is derived from an EMBL/GenBank/DDBJ whole genome shotgun (WGS) entry which is preliminary data.</text>
</comment>
<dbReference type="EC" id="2.3.1.225" evidence="11"/>
<evidence type="ECO:0000256" key="5">
    <source>
        <dbReference type="ARBA" id="ARBA00022989"/>
    </source>
</evidence>
<evidence type="ECO:0000256" key="9">
    <source>
        <dbReference type="ARBA" id="ARBA00023315"/>
    </source>
</evidence>
<keyword evidence="7 11" id="KW-0564">Palmitate</keyword>
<dbReference type="InterPro" id="IPR039859">
    <property type="entry name" value="PFA4/ZDH16/20/ERF2-like"/>
</dbReference>
<feature type="active site" description="S-palmitoyl cysteine intermediate" evidence="11">
    <location>
        <position position="141"/>
    </location>
</feature>
<feature type="transmembrane region" description="Helical" evidence="11 12">
    <location>
        <begin position="67"/>
        <end position="86"/>
    </location>
</feature>
<feature type="transmembrane region" description="Helical" evidence="11 12">
    <location>
        <begin position="198"/>
        <end position="220"/>
    </location>
</feature>
<reference evidence="15 16" key="1">
    <citation type="submission" date="2019-11" db="EMBL/GenBank/DDBJ databases">
        <title>Venturia inaequalis Genome Resource.</title>
        <authorList>
            <person name="Lichtner F.J."/>
        </authorList>
    </citation>
    <scope>NUCLEOTIDE SEQUENCE [LARGE SCALE GENOMIC DNA]</scope>
    <source>
        <strain evidence="15">Bline_iso_100314</strain>
    </source>
</reference>
<name>A0A8H3YW89_VENIN</name>
<evidence type="ECO:0000313" key="16">
    <source>
        <dbReference type="Proteomes" id="UP000433883"/>
    </source>
</evidence>
<feature type="domain" description="Palmitoyltransferase DHHC" evidence="14">
    <location>
        <begin position="110"/>
        <end position="238"/>
    </location>
</feature>
<dbReference type="PROSITE" id="PS50216">
    <property type="entry name" value="DHHC"/>
    <property type="match status" value="1"/>
</dbReference>
<dbReference type="GO" id="GO:0019706">
    <property type="term" value="F:protein-cysteine S-palmitoyltransferase activity"/>
    <property type="evidence" value="ECO:0007669"/>
    <property type="project" value="UniProtKB-UniRule"/>
</dbReference>
<dbReference type="EMBL" id="WNWQ01000212">
    <property type="protein sequence ID" value="KAE9974213.1"/>
    <property type="molecule type" value="Genomic_DNA"/>
</dbReference>